<proteinExistence type="predicted"/>
<gene>
    <name evidence="2" type="ORF">CK936_25660</name>
</gene>
<name>A0A2A2D3U9_9ACTN</name>
<sequence>MPLPPGLQTVTVTGSYQHPNGSPFTGRVIFTPEPAVLTSAAEDTIVLGPVEAQPDATGAISVTLLATDAAGVTPTGWTYRVTERWYDAPGRSYPISLPAAAPTVDLADIAPTAPAEGEYVVVTGPAGPTGPQGPAGPQGPQGSPGSEAEAQAYTDAAVATHAADTTAVHGITDTALLETQAGATAKVAAHTAASDPHGDRAYADSSKLSKAANLSDLGSVNTARTNLGLGNSATLNVGTTAGTVAAGDDARLSDARTPTAHASTHAAVGSDPVTLTQAQVTGLVSALAALLPLAGGTISGNLTVSGYTTLQGGQFNSDFAAFGDLRLIGSGKAYRLRRGGSSLDFEGGGADVIISVWSADTFTGTQRSYFRLSADAQNIQIAGKAEYVDGLYGTTRHVLDGSTNTLGFHGASPVTQQAVTGSRLSGAALASLLTALDTLGLIDDQTTA</sequence>
<evidence type="ECO:0000313" key="2">
    <source>
        <dbReference type="EMBL" id="PAU46185.1"/>
    </source>
</evidence>
<reference evidence="2 3" key="1">
    <citation type="submission" date="2017-08" db="EMBL/GenBank/DDBJ databases">
        <title>Genome sequence of Streptomyces albireticuli NRRL B-1670.</title>
        <authorList>
            <person name="Graham D.E."/>
            <person name="Mahan K.M."/>
            <person name="Klingeman D.M."/>
            <person name="Hettich R.L."/>
            <person name="Parry R.J."/>
            <person name="Spain J.C."/>
        </authorList>
    </citation>
    <scope>NUCLEOTIDE SEQUENCE [LARGE SCALE GENOMIC DNA]</scope>
    <source>
        <strain evidence="2 3">NRRL B-1670</strain>
    </source>
</reference>
<evidence type="ECO:0000256" key="1">
    <source>
        <dbReference type="SAM" id="MobiDB-lite"/>
    </source>
</evidence>
<comment type="caution">
    <text evidence="2">The sequence shown here is derived from an EMBL/GenBank/DDBJ whole genome shotgun (WGS) entry which is preliminary data.</text>
</comment>
<organism evidence="2 3">
    <name type="scientific">Streptomyces albireticuli</name>
    <dbReference type="NCBI Taxonomy" id="1940"/>
    <lineage>
        <taxon>Bacteria</taxon>
        <taxon>Bacillati</taxon>
        <taxon>Actinomycetota</taxon>
        <taxon>Actinomycetes</taxon>
        <taxon>Kitasatosporales</taxon>
        <taxon>Streptomycetaceae</taxon>
        <taxon>Streptomyces</taxon>
    </lineage>
</organism>
<dbReference type="Proteomes" id="UP000218944">
    <property type="component" value="Unassembled WGS sequence"/>
</dbReference>
<dbReference type="RefSeq" id="WP_095583347.1">
    <property type="nucleotide sequence ID" value="NZ_JAJQQS010000026.1"/>
</dbReference>
<feature type="region of interest" description="Disordered" evidence="1">
    <location>
        <begin position="122"/>
        <end position="150"/>
    </location>
</feature>
<dbReference type="Gene3D" id="1.20.5.320">
    <property type="entry name" value="6-Phosphogluconate Dehydrogenase, domain 3"/>
    <property type="match status" value="1"/>
</dbReference>
<dbReference type="EMBL" id="NSJV01000486">
    <property type="protein sequence ID" value="PAU46185.1"/>
    <property type="molecule type" value="Genomic_DNA"/>
</dbReference>
<keyword evidence="3" id="KW-1185">Reference proteome</keyword>
<dbReference type="AlphaFoldDB" id="A0A2A2D3U9"/>
<protein>
    <submittedName>
        <fullName evidence="2">Uncharacterized protein</fullName>
    </submittedName>
</protein>
<feature type="compositionally biased region" description="Low complexity" evidence="1">
    <location>
        <begin position="138"/>
        <end position="150"/>
    </location>
</feature>
<evidence type="ECO:0000313" key="3">
    <source>
        <dbReference type="Proteomes" id="UP000218944"/>
    </source>
</evidence>
<accession>A0A2A2D3U9</accession>